<name>A0AAV9GWS6_9PEZI</name>
<evidence type="ECO:0000256" key="1">
    <source>
        <dbReference type="SAM" id="MobiDB-lite"/>
    </source>
</evidence>
<feature type="region of interest" description="Disordered" evidence="1">
    <location>
        <begin position="1"/>
        <end position="53"/>
    </location>
</feature>
<protein>
    <submittedName>
        <fullName evidence="2">Uncharacterized protein</fullName>
    </submittedName>
</protein>
<dbReference type="EMBL" id="MU865924">
    <property type="protein sequence ID" value="KAK4452364.1"/>
    <property type="molecule type" value="Genomic_DNA"/>
</dbReference>
<sequence length="185" mass="20473">MSTRNSLLSSEDELAADPIQEPARYEFQSSLSDDEDMPDAPPESSALEQSPERNLPASLDEMLQAAIDRTETTPSSRSFANGRVSRTSGSVTGSFMGSVTGRSVADSASEMISRNVRIVDIEVGLNWLSPSRRAAFDHVEVEDYIPKADYHLPRKLRTRHKVSNILHLVRCSGLRIEDHTSSQLK</sequence>
<gene>
    <name evidence="2" type="ORF">QBC34DRAFT_33723</name>
</gene>
<proteinExistence type="predicted"/>
<feature type="compositionally biased region" description="Polar residues" evidence="1">
    <location>
        <begin position="72"/>
        <end position="90"/>
    </location>
</feature>
<dbReference type="AlphaFoldDB" id="A0AAV9GWS6"/>
<feature type="region of interest" description="Disordered" evidence="1">
    <location>
        <begin position="70"/>
        <end position="90"/>
    </location>
</feature>
<comment type="caution">
    <text evidence="2">The sequence shown here is derived from an EMBL/GenBank/DDBJ whole genome shotgun (WGS) entry which is preliminary data.</text>
</comment>
<organism evidence="2 3">
    <name type="scientific">Podospora aff. communis PSN243</name>
    <dbReference type="NCBI Taxonomy" id="3040156"/>
    <lineage>
        <taxon>Eukaryota</taxon>
        <taxon>Fungi</taxon>
        <taxon>Dikarya</taxon>
        <taxon>Ascomycota</taxon>
        <taxon>Pezizomycotina</taxon>
        <taxon>Sordariomycetes</taxon>
        <taxon>Sordariomycetidae</taxon>
        <taxon>Sordariales</taxon>
        <taxon>Podosporaceae</taxon>
        <taxon>Podospora</taxon>
    </lineage>
</organism>
<evidence type="ECO:0000313" key="3">
    <source>
        <dbReference type="Proteomes" id="UP001321760"/>
    </source>
</evidence>
<reference evidence="2" key="2">
    <citation type="submission" date="2023-05" db="EMBL/GenBank/DDBJ databases">
        <authorList>
            <consortium name="Lawrence Berkeley National Laboratory"/>
            <person name="Steindorff A."/>
            <person name="Hensen N."/>
            <person name="Bonometti L."/>
            <person name="Westerberg I."/>
            <person name="Brannstrom I.O."/>
            <person name="Guillou S."/>
            <person name="Cros-Aarteil S."/>
            <person name="Calhoun S."/>
            <person name="Haridas S."/>
            <person name="Kuo A."/>
            <person name="Mondo S."/>
            <person name="Pangilinan J."/>
            <person name="Riley R."/>
            <person name="Labutti K."/>
            <person name="Andreopoulos B."/>
            <person name="Lipzen A."/>
            <person name="Chen C."/>
            <person name="Yanf M."/>
            <person name="Daum C."/>
            <person name="Ng V."/>
            <person name="Clum A."/>
            <person name="Ohm R."/>
            <person name="Martin F."/>
            <person name="Silar P."/>
            <person name="Natvig D."/>
            <person name="Lalanne C."/>
            <person name="Gautier V."/>
            <person name="Ament-Velasquez S.L."/>
            <person name="Kruys A."/>
            <person name="Hutchinson M.I."/>
            <person name="Powell A.J."/>
            <person name="Barry K."/>
            <person name="Miller A.N."/>
            <person name="Grigoriev I.V."/>
            <person name="Debuchy R."/>
            <person name="Gladieux P."/>
            <person name="Thoren M.H."/>
            <person name="Johannesson H."/>
        </authorList>
    </citation>
    <scope>NUCLEOTIDE SEQUENCE</scope>
    <source>
        <strain evidence="2">PSN243</strain>
    </source>
</reference>
<reference evidence="2" key="1">
    <citation type="journal article" date="2023" name="Mol. Phylogenet. Evol.">
        <title>Genome-scale phylogeny and comparative genomics of the fungal order Sordariales.</title>
        <authorList>
            <person name="Hensen N."/>
            <person name="Bonometti L."/>
            <person name="Westerberg I."/>
            <person name="Brannstrom I.O."/>
            <person name="Guillou S."/>
            <person name="Cros-Aarteil S."/>
            <person name="Calhoun S."/>
            <person name="Haridas S."/>
            <person name="Kuo A."/>
            <person name="Mondo S."/>
            <person name="Pangilinan J."/>
            <person name="Riley R."/>
            <person name="LaButti K."/>
            <person name="Andreopoulos B."/>
            <person name="Lipzen A."/>
            <person name="Chen C."/>
            <person name="Yan M."/>
            <person name="Daum C."/>
            <person name="Ng V."/>
            <person name="Clum A."/>
            <person name="Steindorff A."/>
            <person name="Ohm R.A."/>
            <person name="Martin F."/>
            <person name="Silar P."/>
            <person name="Natvig D.O."/>
            <person name="Lalanne C."/>
            <person name="Gautier V."/>
            <person name="Ament-Velasquez S.L."/>
            <person name="Kruys A."/>
            <person name="Hutchinson M.I."/>
            <person name="Powell A.J."/>
            <person name="Barry K."/>
            <person name="Miller A.N."/>
            <person name="Grigoriev I.V."/>
            <person name="Debuchy R."/>
            <person name="Gladieux P."/>
            <person name="Hiltunen Thoren M."/>
            <person name="Johannesson H."/>
        </authorList>
    </citation>
    <scope>NUCLEOTIDE SEQUENCE</scope>
    <source>
        <strain evidence="2">PSN243</strain>
    </source>
</reference>
<evidence type="ECO:0000313" key="2">
    <source>
        <dbReference type="EMBL" id="KAK4452364.1"/>
    </source>
</evidence>
<dbReference type="Proteomes" id="UP001321760">
    <property type="component" value="Unassembled WGS sequence"/>
</dbReference>
<accession>A0AAV9GWS6</accession>
<keyword evidence="3" id="KW-1185">Reference proteome</keyword>